<dbReference type="PANTHER" id="PTHR21666">
    <property type="entry name" value="PEPTIDASE-RELATED"/>
    <property type="match status" value="1"/>
</dbReference>
<dbReference type="SUPFAM" id="SSF51261">
    <property type="entry name" value="Duplicated hybrid motif"/>
    <property type="match status" value="1"/>
</dbReference>
<keyword evidence="5" id="KW-1185">Reference proteome</keyword>
<dbReference type="EMBL" id="JSVU01000001">
    <property type="protein sequence ID" value="KJJ39714.1"/>
    <property type="molecule type" value="Genomic_DNA"/>
</dbReference>
<dbReference type="InterPro" id="IPR026444">
    <property type="entry name" value="Secre_tail"/>
</dbReference>
<dbReference type="InterPro" id="IPR016047">
    <property type="entry name" value="M23ase_b-sheet_dom"/>
</dbReference>
<dbReference type="Pfam" id="PF01551">
    <property type="entry name" value="Peptidase_M23"/>
    <property type="match status" value="1"/>
</dbReference>
<evidence type="ECO:0000256" key="1">
    <source>
        <dbReference type="ARBA" id="ARBA00022729"/>
    </source>
</evidence>
<comment type="caution">
    <text evidence="4">The sequence shown here is derived from an EMBL/GenBank/DDBJ whole genome shotgun (WGS) entry which is preliminary data.</text>
</comment>
<dbReference type="CDD" id="cd12797">
    <property type="entry name" value="M23_peptidase"/>
    <property type="match status" value="1"/>
</dbReference>
<evidence type="ECO:0000259" key="2">
    <source>
        <dbReference type="Pfam" id="PF01551"/>
    </source>
</evidence>
<dbReference type="PANTHER" id="PTHR21666:SF270">
    <property type="entry name" value="MUREIN HYDROLASE ACTIVATOR ENVC"/>
    <property type="match status" value="1"/>
</dbReference>
<dbReference type="Proteomes" id="UP000033497">
    <property type="component" value="Unassembled WGS sequence"/>
</dbReference>
<sequence length="464" mass="52170">MKTPLFYLIFGISTAMISQNSGKLVPPNAPSLHTPSIEKTECITDAQRQEVRRQIALNKERILRQNPNAFQHKGNSPLFVMPLRAKAGFDDYGYYIVNNQVDHNLTPNGNLLDYECGQRSYDWATGNHEGTDYVLWPYPWKRMQEEVMEVVAAAPGTIIDKRDGHFDLNCVNNGNPKWNGIIIEHSDGSQAWYWHFKDGAITSKNIGDTVSEGEYLGAAGSSGSSTIPHLHFEIYDAGNNLIDPYQGPCNSMNFDSWFVNQPDYYVPAINHLSTHNSTNFDDDCGIVENTYEELNFEPGEIVYFRIFYRDLQTDSDTHITVRRPDNSILYDYVFTSPWPFYTGAYAQWEYPVDGSWPDGVYTITAEFAGNTYETIFGVNTNLGVNELDSLNISIYPNPTTGQLYIKASSQIESVALFDLLGRSVLEISPLAETATLNLEALSSGMYVAVISSKGKRAVRNIIKE</sequence>
<feature type="domain" description="M23ase beta-sheet core" evidence="2">
    <location>
        <begin position="149"/>
        <end position="240"/>
    </location>
</feature>
<evidence type="ECO:0000259" key="3">
    <source>
        <dbReference type="Pfam" id="PF18962"/>
    </source>
</evidence>
<gene>
    <name evidence="4" type="ORF">MB09_00610</name>
</gene>
<evidence type="ECO:0000313" key="5">
    <source>
        <dbReference type="Proteomes" id="UP000033497"/>
    </source>
</evidence>
<reference evidence="4 5" key="1">
    <citation type="submission" date="2014-10" db="EMBL/GenBank/DDBJ databases">
        <title>Genome sequencing of Vitellibacter vladivostokensis KMM 3516.</title>
        <authorList>
            <person name="Thevarajoo S."/>
            <person name="Selvaratnam C."/>
            <person name="Goh K.M."/>
            <person name="Chong C.S."/>
        </authorList>
    </citation>
    <scope>NUCLEOTIDE SEQUENCE [LARGE SCALE GENOMIC DNA]</scope>
    <source>
        <strain evidence="4 5">KMM 3516</strain>
    </source>
</reference>
<dbReference type="NCBIfam" id="TIGR04183">
    <property type="entry name" value="Por_Secre_tail"/>
    <property type="match status" value="1"/>
</dbReference>
<proteinExistence type="predicted"/>
<dbReference type="InterPro" id="IPR050570">
    <property type="entry name" value="Cell_wall_metabolism_enzyme"/>
</dbReference>
<dbReference type="InterPro" id="IPR011055">
    <property type="entry name" value="Dup_hybrid_motif"/>
</dbReference>
<evidence type="ECO:0008006" key="6">
    <source>
        <dbReference type="Google" id="ProtNLM"/>
    </source>
</evidence>
<dbReference type="Pfam" id="PF18962">
    <property type="entry name" value="Por_Secre_tail"/>
    <property type="match status" value="1"/>
</dbReference>
<dbReference type="RefSeq" id="WP_045078928.1">
    <property type="nucleotide sequence ID" value="NZ_JSVU01000001.1"/>
</dbReference>
<protein>
    <recommendedName>
        <fullName evidence="6">Peptidase M23 domain-containing protein</fullName>
    </recommendedName>
</protein>
<organism evidence="4 5">
    <name type="scientific">Aequorivita vladivostokensis</name>
    <dbReference type="NCBI Taxonomy" id="171194"/>
    <lineage>
        <taxon>Bacteria</taxon>
        <taxon>Pseudomonadati</taxon>
        <taxon>Bacteroidota</taxon>
        <taxon>Flavobacteriia</taxon>
        <taxon>Flavobacteriales</taxon>
        <taxon>Flavobacteriaceae</taxon>
        <taxon>Aequorivita</taxon>
    </lineage>
</organism>
<dbReference type="Gene3D" id="2.70.70.10">
    <property type="entry name" value="Glucose Permease (Domain IIA)"/>
    <property type="match status" value="1"/>
</dbReference>
<name>A0ABR5DLQ3_9FLAO</name>
<keyword evidence="1" id="KW-0732">Signal</keyword>
<evidence type="ECO:0000313" key="4">
    <source>
        <dbReference type="EMBL" id="KJJ39714.1"/>
    </source>
</evidence>
<accession>A0ABR5DLQ3</accession>
<feature type="domain" description="Secretion system C-terminal sorting" evidence="3">
    <location>
        <begin position="394"/>
        <end position="462"/>
    </location>
</feature>